<comment type="similarity">
    <text evidence="4 19">Belongs to the CobS family.</text>
</comment>
<feature type="transmembrane region" description="Helical" evidence="19">
    <location>
        <begin position="67"/>
        <end position="83"/>
    </location>
</feature>
<evidence type="ECO:0000256" key="16">
    <source>
        <dbReference type="ARBA" id="ARBA00032853"/>
    </source>
</evidence>
<organism evidence="20 21">
    <name type="scientific">Catenovulum sediminis</name>
    <dbReference type="NCBI Taxonomy" id="1740262"/>
    <lineage>
        <taxon>Bacteria</taxon>
        <taxon>Pseudomonadati</taxon>
        <taxon>Pseudomonadota</taxon>
        <taxon>Gammaproteobacteria</taxon>
        <taxon>Alteromonadales</taxon>
        <taxon>Alteromonadaceae</taxon>
        <taxon>Catenovulum</taxon>
    </lineage>
</organism>
<comment type="caution">
    <text evidence="20">The sequence shown here is derived from an EMBL/GenBank/DDBJ whole genome shotgun (WGS) entry which is preliminary data.</text>
</comment>
<feature type="transmembrane region" description="Helical" evidence="19">
    <location>
        <begin position="113"/>
        <end position="132"/>
    </location>
</feature>
<accession>A0ABV1RJ01</accession>
<evidence type="ECO:0000256" key="17">
    <source>
        <dbReference type="ARBA" id="ARBA00048623"/>
    </source>
</evidence>
<keyword evidence="12 19" id="KW-1133">Transmembrane helix</keyword>
<dbReference type="Proteomes" id="UP001467690">
    <property type="component" value="Unassembled WGS sequence"/>
</dbReference>
<evidence type="ECO:0000256" key="5">
    <source>
        <dbReference type="ARBA" id="ARBA00013200"/>
    </source>
</evidence>
<comment type="catalytic activity">
    <reaction evidence="17 19">
        <text>alpha-ribazole + adenosylcob(III)inamide-GDP = adenosylcob(III)alamin + GMP + H(+)</text>
        <dbReference type="Rhea" id="RHEA:16049"/>
        <dbReference type="ChEBI" id="CHEBI:10329"/>
        <dbReference type="ChEBI" id="CHEBI:15378"/>
        <dbReference type="ChEBI" id="CHEBI:18408"/>
        <dbReference type="ChEBI" id="CHEBI:58115"/>
        <dbReference type="ChEBI" id="CHEBI:60487"/>
        <dbReference type="EC" id="2.7.8.26"/>
    </reaction>
</comment>
<evidence type="ECO:0000256" key="7">
    <source>
        <dbReference type="ARBA" id="ARBA00022475"/>
    </source>
</evidence>
<evidence type="ECO:0000256" key="13">
    <source>
        <dbReference type="ARBA" id="ARBA00023136"/>
    </source>
</evidence>
<dbReference type="PANTHER" id="PTHR34148:SF1">
    <property type="entry name" value="ADENOSYLCOBINAMIDE-GDP RIBAZOLETRANSFERASE"/>
    <property type="match status" value="1"/>
</dbReference>
<dbReference type="RefSeq" id="WP_143872348.1">
    <property type="nucleotide sequence ID" value="NZ_CP041660.1"/>
</dbReference>
<name>A0ABV1RJ01_9ALTE</name>
<evidence type="ECO:0000256" key="4">
    <source>
        <dbReference type="ARBA" id="ARBA00010561"/>
    </source>
</evidence>
<evidence type="ECO:0000313" key="20">
    <source>
        <dbReference type="EMBL" id="MER2492917.1"/>
    </source>
</evidence>
<feature type="transmembrane region" description="Helical" evidence="19">
    <location>
        <begin position="40"/>
        <end position="61"/>
    </location>
</feature>
<keyword evidence="8 19" id="KW-0169">Cobalamin biosynthesis</keyword>
<reference evidence="20 21" key="1">
    <citation type="submission" date="2024-06" db="EMBL/GenBank/DDBJ databases">
        <authorList>
            <person name="Chen R.Y."/>
        </authorList>
    </citation>
    <scope>NUCLEOTIDE SEQUENCE [LARGE SCALE GENOMIC DNA]</scope>
    <source>
        <strain evidence="20 21">D2</strain>
    </source>
</reference>
<dbReference type="NCBIfam" id="NF001277">
    <property type="entry name" value="PRK00235.1-3"/>
    <property type="match status" value="1"/>
</dbReference>
<comment type="catalytic activity">
    <reaction evidence="18 19">
        <text>alpha-ribazole 5'-phosphate + adenosylcob(III)inamide-GDP = adenosylcob(III)alamin 5'-phosphate + GMP + H(+)</text>
        <dbReference type="Rhea" id="RHEA:23560"/>
        <dbReference type="ChEBI" id="CHEBI:15378"/>
        <dbReference type="ChEBI" id="CHEBI:57918"/>
        <dbReference type="ChEBI" id="CHEBI:58115"/>
        <dbReference type="ChEBI" id="CHEBI:60487"/>
        <dbReference type="ChEBI" id="CHEBI:60493"/>
        <dbReference type="EC" id="2.7.8.26"/>
    </reaction>
</comment>
<evidence type="ECO:0000256" key="9">
    <source>
        <dbReference type="ARBA" id="ARBA00022679"/>
    </source>
</evidence>
<comment type="subcellular location">
    <subcellularLocation>
        <location evidence="2 19">Cell membrane</location>
        <topology evidence="2 19">Multi-pass membrane protein</topology>
    </subcellularLocation>
</comment>
<evidence type="ECO:0000256" key="11">
    <source>
        <dbReference type="ARBA" id="ARBA00022842"/>
    </source>
</evidence>
<feature type="transmembrane region" description="Helical" evidence="19">
    <location>
        <begin position="138"/>
        <end position="159"/>
    </location>
</feature>
<gene>
    <name evidence="19" type="primary">cobS</name>
    <name evidence="20" type="ORF">ABS311_13625</name>
</gene>
<sequence>MQFIKYQLNLFFLALGFFSRLPIPNWVTYSSDKLNKANRYFTLVGWLLGGILSLFYLLFSLLFAVDIAVWLTLIVSLLLTGVFHEDGLADTADGFGGGFEKDKKLQIMKDSRLGTYGAAALFVVLTGRLLLWENLAQQLVYIIPCVYAISRAFAASYLFDTKYVTETGSKSKPLAQQQNIYELLCNLICVVPVLLFLSLPALLFILLALLIFRVIYKRILINQIGGFTGDNLGAAQQISELICYLAIIASVSFSMQNTNMMSIL</sequence>
<evidence type="ECO:0000313" key="21">
    <source>
        <dbReference type="Proteomes" id="UP001467690"/>
    </source>
</evidence>
<dbReference type="GO" id="GO:0051073">
    <property type="term" value="F:adenosylcobinamide-GDP ribazoletransferase activity"/>
    <property type="evidence" value="ECO:0007669"/>
    <property type="project" value="UniProtKB-EC"/>
</dbReference>
<evidence type="ECO:0000256" key="12">
    <source>
        <dbReference type="ARBA" id="ARBA00022989"/>
    </source>
</evidence>
<proteinExistence type="inferred from homology"/>
<evidence type="ECO:0000256" key="3">
    <source>
        <dbReference type="ARBA" id="ARBA00004663"/>
    </source>
</evidence>
<evidence type="ECO:0000256" key="10">
    <source>
        <dbReference type="ARBA" id="ARBA00022692"/>
    </source>
</evidence>
<dbReference type="EMBL" id="JBELOE010000239">
    <property type="protein sequence ID" value="MER2492917.1"/>
    <property type="molecule type" value="Genomic_DNA"/>
</dbReference>
<keyword evidence="11 19" id="KW-0460">Magnesium</keyword>
<keyword evidence="7 19" id="KW-1003">Cell membrane</keyword>
<comment type="cofactor">
    <cofactor evidence="1 19">
        <name>Mg(2+)</name>
        <dbReference type="ChEBI" id="CHEBI:18420"/>
    </cofactor>
</comment>
<dbReference type="Pfam" id="PF02654">
    <property type="entry name" value="CobS"/>
    <property type="match status" value="1"/>
</dbReference>
<dbReference type="PANTHER" id="PTHR34148">
    <property type="entry name" value="ADENOSYLCOBINAMIDE-GDP RIBAZOLETRANSFERASE"/>
    <property type="match status" value="1"/>
</dbReference>
<dbReference type="InterPro" id="IPR003805">
    <property type="entry name" value="CobS"/>
</dbReference>
<keyword evidence="10 19" id="KW-0812">Transmembrane</keyword>
<evidence type="ECO:0000256" key="15">
    <source>
        <dbReference type="ARBA" id="ARBA00032605"/>
    </source>
</evidence>
<evidence type="ECO:0000256" key="19">
    <source>
        <dbReference type="HAMAP-Rule" id="MF_00719"/>
    </source>
</evidence>
<evidence type="ECO:0000256" key="14">
    <source>
        <dbReference type="ARBA" id="ARBA00025228"/>
    </source>
</evidence>
<evidence type="ECO:0000256" key="18">
    <source>
        <dbReference type="ARBA" id="ARBA00049504"/>
    </source>
</evidence>
<dbReference type="HAMAP" id="MF_00719">
    <property type="entry name" value="CobS"/>
    <property type="match status" value="1"/>
</dbReference>
<feature type="transmembrane region" description="Helical" evidence="19">
    <location>
        <begin position="6"/>
        <end position="28"/>
    </location>
</feature>
<keyword evidence="21" id="KW-1185">Reference proteome</keyword>
<evidence type="ECO:0000256" key="8">
    <source>
        <dbReference type="ARBA" id="ARBA00022573"/>
    </source>
</evidence>
<dbReference type="NCBIfam" id="TIGR00317">
    <property type="entry name" value="cobS"/>
    <property type="match status" value="1"/>
</dbReference>
<protein>
    <recommendedName>
        <fullName evidence="6 19">Adenosylcobinamide-GDP ribazoletransferase</fullName>
        <ecNumber evidence="5 19">2.7.8.26</ecNumber>
    </recommendedName>
    <alternativeName>
        <fullName evidence="16 19">Cobalamin synthase</fullName>
    </alternativeName>
    <alternativeName>
        <fullName evidence="15 19">Cobalamin-5'-phosphate synthase</fullName>
    </alternativeName>
</protein>
<dbReference type="EC" id="2.7.8.26" evidence="5 19"/>
<keyword evidence="9 19" id="KW-0808">Transferase</keyword>
<keyword evidence="13 19" id="KW-0472">Membrane</keyword>
<comment type="function">
    <text evidence="14 19">Joins adenosylcobinamide-GDP and alpha-ribazole to generate adenosylcobalamin (Ado-cobalamin). Also synthesizes adenosylcobalamin 5'-phosphate from adenosylcobinamide-GDP and alpha-ribazole 5'-phosphate.</text>
</comment>
<evidence type="ECO:0000256" key="1">
    <source>
        <dbReference type="ARBA" id="ARBA00001946"/>
    </source>
</evidence>
<comment type="pathway">
    <text evidence="3 19">Cofactor biosynthesis; adenosylcobalamin biosynthesis; adenosylcobalamin from cob(II)yrinate a,c-diamide: step 7/7.</text>
</comment>
<feature type="transmembrane region" description="Helical" evidence="19">
    <location>
        <begin position="180"/>
        <end position="212"/>
    </location>
</feature>
<evidence type="ECO:0000256" key="2">
    <source>
        <dbReference type="ARBA" id="ARBA00004651"/>
    </source>
</evidence>
<evidence type="ECO:0000256" key="6">
    <source>
        <dbReference type="ARBA" id="ARBA00015850"/>
    </source>
</evidence>